<gene>
    <name evidence="2" type="ORF">AVEN_115302_1</name>
</gene>
<evidence type="ECO:0000313" key="2">
    <source>
        <dbReference type="EMBL" id="GBL72366.1"/>
    </source>
</evidence>
<dbReference type="EMBL" id="BGPR01000001">
    <property type="protein sequence ID" value="GBL72366.1"/>
    <property type="molecule type" value="Genomic_DNA"/>
</dbReference>
<keyword evidence="3" id="KW-1185">Reference proteome</keyword>
<comment type="caution">
    <text evidence="2">The sequence shown here is derived from an EMBL/GenBank/DDBJ whole genome shotgun (WGS) entry which is preliminary data.</text>
</comment>
<protein>
    <recommendedName>
        <fullName evidence="1">Mutator-like transposase domain-containing protein</fullName>
    </recommendedName>
</protein>
<dbReference type="Pfam" id="PF20700">
    <property type="entry name" value="Mutator"/>
    <property type="match status" value="1"/>
</dbReference>
<dbReference type="InterPro" id="IPR049012">
    <property type="entry name" value="Mutator_transp_dom"/>
</dbReference>
<dbReference type="OrthoDB" id="6429571at2759"/>
<dbReference type="Proteomes" id="UP000499080">
    <property type="component" value="Unassembled WGS sequence"/>
</dbReference>
<accession>A0A4Y1ZZ74</accession>
<reference evidence="2 3" key="1">
    <citation type="journal article" date="2019" name="Sci. Rep.">
        <title>Orb-weaving spider Araneus ventricosus genome elucidates the spidroin gene catalogue.</title>
        <authorList>
            <person name="Kono N."/>
            <person name="Nakamura H."/>
            <person name="Ohtoshi R."/>
            <person name="Moran D.A.P."/>
            <person name="Shinohara A."/>
            <person name="Yoshida Y."/>
            <person name="Fujiwara M."/>
            <person name="Mori M."/>
            <person name="Tomita M."/>
            <person name="Arakawa K."/>
        </authorList>
    </citation>
    <scope>NUCLEOTIDE SEQUENCE [LARGE SCALE GENOMIC DNA]</scope>
</reference>
<name>A0A4Y1ZZ74_ARAVE</name>
<proteinExistence type="predicted"/>
<evidence type="ECO:0000259" key="1">
    <source>
        <dbReference type="Pfam" id="PF20700"/>
    </source>
</evidence>
<sequence length="264" mass="29812">MDTVSRRYGKLKCRPSERKRMCASNISKKWEKDKAENSDISGCVENCVSNEGSEKRRSINHNELASPSDKNDDNIYSTVSYDGTWQKRGHTSLYGIGIVVDILTVLVIDYEILSKYCPEGTTEKGILENTVLNSAYGTKPTSQNAENYFRSSNAMEAKAAEILWKRSVENCGMRYMSVLSDGEPKTYQHLLELDVYGDSMKISKEECLHHVTKRLGTGLRNKVKEWRSKGVTIGGRKEGSLKESTTLKLTNFYRKAIKDNVPNV</sequence>
<dbReference type="AlphaFoldDB" id="A0A4Y1ZZ74"/>
<feature type="domain" description="Mutator-like transposase" evidence="1">
    <location>
        <begin position="59"/>
        <end position="261"/>
    </location>
</feature>
<evidence type="ECO:0000313" key="3">
    <source>
        <dbReference type="Proteomes" id="UP000499080"/>
    </source>
</evidence>
<organism evidence="2 3">
    <name type="scientific">Araneus ventricosus</name>
    <name type="common">Orbweaver spider</name>
    <name type="synonym">Epeira ventricosa</name>
    <dbReference type="NCBI Taxonomy" id="182803"/>
    <lineage>
        <taxon>Eukaryota</taxon>
        <taxon>Metazoa</taxon>
        <taxon>Ecdysozoa</taxon>
        <taxon>Arthropoda</taxon>
        <taxon>Chelicerata</taxon>
        <taxon>Arachnida</taxon>
        <taxon>Araneae</taxon>
        <taxon>Araneomorphae</taxon>
        <taxon>Entelegynae</taxon>
        <taxon>Araneoidea</taxon>
        <taxon>Araneidae</taxon>
        <taxon>Araneus</taxon>
    </lineage>
</organism>